<protein>
    <submittedName>
        <fullName evidence="13">Myocyte-specific enhancer factor 2 isoform X1</fullName>
    </submittedName>
</protein>
<dbReference type="PRINTS" id="PR00404">
    <property type="entry name" value="MADSDOMAIN"/>
</dbReference>
<keyword evidence="7" id="KW-0010">Activator</keyword>
<dbReference type="InParanoid" id="A0A7E5VTA7"/>
<keyword evidence="9" id="KW-0539">Nucleus</keyword>
<evidence type="ECO:0000256" key="10">
    <source>
        <dbReference type="SAM" id="MobiDB-lite"/>
    </source>
</evidence>
<accession>A0A7E5VTA7</accession>
<dbReference type="AlphaFoldDB" id="A0A7E5VTA7"/>
<evidence type="ECO:0000256" key="4">
    <source>
        <dbReference type="ARBA" id="ARBA00022782"/>
    </source>
</evidence>
<dbReference type="PANTHER" id="PTHR11945">
    <property type="entry name" value="MADS BOX PROTEIN"/>
    <property type="match status" value="1"/>
</dbReference>
<feature type="compositionally biased region" description="Basic residues" evidence="10">
    <location>
        <begin position="223"/>
        <end position="244"/>
    </location>
</feature>
<dbReference type="PANTHER" id="PTHR11945:SF534">
    <property type="entry name" value="MYOCYTE-SPECIFIC ENHANCER FACTOR 2"/>
    <property type="match status" value="1"/>
</dbReference>
<dbReference type="SUPFAM" id="SSF55455">
    <property type="entry name" value="SRF-like"/>
    <property type="match status" value="1"/>
</dbReference>
<evidence type="ECO:0000313" key="13">
    <source>
        <dbReference type="RefSeq" id="XP_026731575.1"/>
    </source>
</evidence>
<keyword evidence="2" id="KW-0217">Developmental protein</keyword>
<keyword evidence="8" id="KW-0804">Transcription</keyword>
<dbReference type="Gene3D" id="3.40.1810.10">
    <property type="entry name" value="Transcription factor, MADS-box"/>
    <property type="match status" value="1"/>
</dbReference>
<comment type="subcellular location">
    <subcellularLocation>
        <location evidence="1">Nucleus</location>
    </subcellularLocation>
</comment>
<keyword evidence="6" id="KW-0238">DNA-binding</keyword>
<dbReference type="InterPro" id="IPR036879">
    <property type="entry name" value="TF_MADSbox_sf"/>
</dbReference>
<dbReference type="GO" id="GO:0005634">
    <property type="term" value="C:nucleus"/>
    <property type="evidence" value="ECO:0007669"/>
    <property type="project" value="UniProtKB-SubCell"/>
</dbReference>
<evidence type="ECO:0000259" key="11">
    <source>
        <dbReference type="PROSITE" id="PS50066"/>
    </source>
</evidence>
<evidence type="ECO:0000256" key="7">
    <source>
        <dbReference type="ARBA" id="ARBA00023159"/>
    </source>
</evidence>
<dbReference type="SMART" id="SM00432">
    <property type="entry name" value="MADS"/>
    <property type="match status" value="1"/>
</dbReference>
<keyword evidence="4" id="KW-0221">Differentiation</keyword>
<feature type="compositionally biased region" description="Basic and acidic residues" evidence="10">
    <location>
        <begin position="427"/>
        <end position="441"/>
    </location>
</feature>
<dbReference type="GeneID" id="113496530"/>
<dbReference type="GO" id="GO:0046983">
    <property type="term" value="F:protein dimerization activity"/>
    <property type="evidence" value="ECO:0007669"/>
    <property type="project" value="InterPro"/>
</dbReference>
<dbReference type="CDD" id="cd00265">
    <property type="entry name" value="MADS_MEF2_like"/>
    <property type="match status" value="1"/>
</dbReference>
<dbReference type="CTD" id="36032"/>
<dbReference type="GO" id="GO:0000981">
    <property type="term" value="F:DNA-binding transcription factor activity, RNA polymerase II-specific"/>
    <property type="evidence" value="ECO:0007669"/>
    <property type="project" value="TreeGrafter"/>
</dbReference>
<dbReference type="InterPro" id="IPR002100">
    <property type="entry name" value="TF_MADSbox"/>
</dbReference>
<feature type="region of interest" description="Disordered" evidence="10">
    <location>
        <begin position="404"/>
        <end position="441"/>
    </location>
</feature>
<keyword evidence="12" id="KW-1185">Reference proteome</keyword>
<dbReference type="Pfam" id="PF00319">
    <property type="entry name" value="SRF-TF"/>
    <property type="match status" value="1"/>
</dbReference>
<evidence type="ECO:0000256" key="6">
    <source>
        <dbReference type="ARBA" id="ARBA00023125"/>
    </source>
</evidence>
<organism evidence="12 13">
    <name type="scientific">Trichoplusia ni</name>
    <name type="common">Cabbage looper</name>
    <dbReference type="NCBI Taxonomy" id="7111"/>
    <lineage>
        <taxon>Eukaryota</taxon>
        <taxon>Metazoa</taxon>
        <taxon>Ecdysozoa</taxon>
        <taxon>Arthropoda</taxon>
        <taxon>Hexapoda</taxon>
        <taxon>Insecta</taxon>
        <taxon>Pterygota</taxon>
        <taxon>Neoptera</taxon>
        <taxon>Endopterygota</taxon>
        <taxon>Lepidoptera</taxon>
        <taxon>Glossata</taxon>
        <taxon>Ditrysia</taxon>
        <taxon>Noctuoidea</taxon>
        <taxon>Noctuidae</taxon>
        <taxon>Plusiinae</taxon>
        <taxon>Trichoplusia</taxon>
    </lineage>
</organism>
<dbReference type="GO" id="GO:0042826">
    <property type="term" value="F:histone deacetylase binding"/>
    <property type="evidence" value="ECO:0007669"/>
    <property type="project" value="TreeGrafter"/>
</dbReference>
<keyword evidence="3" id="KW-0597">Phosphoprotein</keyword>
<dbReference type="KEGG" id="tnl:113496530"/>
<feature type="compositionally biased region" description="Polar residues" evidence="10">
    <location>
        <begin position="171"/>
        <end position="187"/>
    </location>
</feature>
<dbReference type="GO" id="GO:0030154">
    <property type="term" value="P:cell differentiation"/>
    <property type="evidence" value="ECO:0007669"/>
    <property type="project" value="UniProtKB-KW"/>
</dbReference>
<dbReference type="InterPro" id="IPR033896">
    <property type="entry name" value="MEF2-like_N"/>
</dbReference>
<evidence type="ECO:0000256" key="1">
    <source>
        <dbReference type="ARBA" id="ARBA00004123"/>
    </source>
</evidence>
<dbReference type="PROSITE" id="PS00350">
    <property type="entry name" value="MADS_BOX_1"/>
    <property type="match status" value="1"/>
</dbReference>
<dbReference type="RefSeq" id="XP_026731575.1">
    <property type="nucleotide sequence ID" value="XM_026875774.1"/>
</dbReference>
<name>A0A7E5VTA7_TRINI</name>
<dbReference type="OrthoDB" id="1898716at2759"/>
<dbReference type="GO" id="GO:0007507">
    <property type="term" value="P:heart development"/>
    <property type="evidence" value="ECO:0007669"/>
    <property type="project" value="UniProtKB-ARBA"/>
</dbReference>
<dbReference type="InterPro" id="IPR022102">
    <property type="entry name" value="HJURP_C"/>
</dbReference>
<feature type="domain" description="MADS-box" evidence="11">
    <location>
        <begin position="1"/>
        <end position="61"/>
    </location>
</feature>
<feature type="region of interest" description="Disordered" evidence="10">
    <location>
        <begin position="171"/>
        <end position="246"/>
    </location>
</feature>
<evidence type="ECO:0000256" key="8">
    <source>
        <dbReference type="ARBA" id="ARBA00023163"/>
    </source>
</evidence>
<dbReference type="FunFam" id="3.40.1810.10:FF:000001">
    <property type="entry name" value="Myocyte-specific enhancer factor 2A homolog"/>
    <property type="match status" value="1"/>
</dbReference>
<proteinExistence type="predicted"/>
<gene>
    <name evidence="13" type="primary">LOC113496530</name>
</gene>
<evidence type="ECO:0000256" key="5">
    <source>
        <dbReference type="ARBA" id="ARBA00023015"/>
    </source>
</evidence>
<sequence>MGRKKIQISRITDERNRQVTFNKRKFGVMKKAYELSVLCDCEIALIIFSSNNKLYQYASTDMDKVLLKYTEYNEPHESLTNRNIIEALTKKEHKNGVMSPDSPEAEPEYNLTPRTEAKYSKIDEEFQMMMQRNQLNGSRVGVGVTGSNYNLPVSVPVGNYDQTLLQASPQMHTSISPRPSSSETDSVYPSGGMLEMSNGYPGSGSPLDAGCTPSPSPGPAPSPHRHAHKAHHAPPPHHSPRHNNLRVVIPSSMPPPQDDISYTGETPLGYSGLGNFGPQDFSINSDMGIGLTWGAHQLQTLQHNRYISSLPVLGGGGTPPPAASPSNVKIKAEPVSPPRAPDHMHRAPPAPAPQPAHLSGVIDADYGLSRYTFSCKTQLEDINTHDGYAESSYRVYRHVAGSVSSSNMGSPAGQDMRHGSAVPLDYEQPHTKRPRIEGWAT</sequence>
<keyword evidence="5" id="KW-0805">Transcription regulation</keyword>
<dbReference type="FunCoup" id="A0A7E5VTA7">
    <property type="interactions" value="780"/>
</dbReference>
<dbReference type="PROSITE" id="PS50066">
    <property type="entry name" value="MADS_BOX_2"/>
    <property type="match status" value="1"/>
</dbReference>
<evidence type="ECO:0000256" key="3">
    <source>
        <dbReference type="ARBA" id="ARBA00022553"/>
    </source>
</evidence>
<reference evidence="13" key="1">
    <citation type="submission" date="2025-08" db="UniProtKB">
        <authorList>
            <consortium name="RefSeq"/>
        </authorList>
    </citation>
    <scope>IDENTIFICATION</scope>
</reference>
<evidence type="ECO:0000313" key="12">
    <source>
        <dbReference type="Proteomes" id="UP000322000"/>
    </source>
</evidence>
<dbReference type="GO" id="GO:0045944">
    <property type="term" value="P:positive regulation of transcription by RNA polymerase II"/>
    <property type="evidence" value="ECO:0007669"/>
    <property type="project" value="InterPro"/>
</dbReference>
<dbReference type="GO" id="GO:0000978">
    <property type="term" value="F:RNA polymerase II cis-regulatory region sequence-specific DNA binding"/>
    <property type="evidence" value="ECO:0007669"/>
    <property type="project" value="TreeGrafter"/>
</dbReference>
<evidence type="ECO:0000256" key="2">
    <source>
        <dbReference type="ARBA" id="ARBA00022473"/>
    </source>
</evidence>
<dbReference type="Proteomes" id="UP000322000">
    <property type="component" value="Chromosome 8"/>
</dbReference>
<dbReference type="Pfam" id="PF12347">
    <property type="entry name" value="HJURP_C"/>
    <property type="match status" value="1"/>
</dbReference>
<feature type="region of interest" description="Disordered" evidence="10">
    <location>
        <begin position="317"/>
        <end position="355"/>
    </location>
</feature>
<evidence type="ECO:0000256" key="9">
    <source>
        <dbReference type="ARBA" id="ARBA00023242"/>
    </source>
</evidence>